<dbReference type="AlphaFoldDB" id="D4F7Z4"/>
<proteinExistence type="predicted"/>
<reference evidence="3 4" key="1">
    <citation type="submission" date="2010-02" db="EMBL/GenBank/DDBJ databases">
        <authorList>
            <person name="Weinstock G."/>
            <person name="Sodergren E."/>
            <person name="Clifton S."/>
            <person name="Fulton L."/>
            <person name="Fulton B."/>
            <person name="Courtney L."/>
            <person name="Fronick C."/>
            <person name="Harrison M."/>
            <person name="Strong C."/>
            <person name="Farmer C."/>
            <person name="Delahaunty K."/>
            <person name="Markovic C."/>
            <person name="Hall O."/>
            <person name="Minx P."/>
            <person name="Tomlinson C."/>
            <person name="Mitreva M."/>
            <person name="Nelson J."/>
            <person name="Hou S."/>
            <person name="Wollam A."/>
            <person name="Pepin K.H."/>
            <person name="Johnson M."/>
            <person name="Bhonagiri V."/>
            <person name="Zhang X."/>
            <person name="Suruliraj S."/>
            <person name="Warren W."/>
            <person name="Chinwalla A."/>
            <person name="Mardis E.R."/>
            <person name="Wilson R.K."/>
        </authorList>
    </citation>
    <scope>NUCLEOTIDE SEQUENCE [LARGE SCALE GENOMIC DNA]</scope>
    <source>
        <strain evidence="3 4">ATCC 23685</strain>
    </source>
</reference>
<organism evidence="3 4">
    <name type="scientific">Edwardsiella tarda ATCC 23685</name>
    <dbReference type="NCBI Taxonomy" id="500638"/>
    <lineage>
        <taxon>Bacteria</taxon>
        <taxon>Pseudomonadati</taxon>
        <taxon>Pseudomonadota</taxon>
        <taxon>Gammaproteobacteria</taxon>
        <taxon>Enterobacterales</taxon>
        <taxon>Hafniaceae</taxon>
        <taxon>Edwardsiella</taxon>
    </lineage>
</organism>
<protein>
    <recommendedName>
        <fullName evidence="2">Putative tail fiber protein gp53-like C-terminal domain-containing protein</fullName>
    </recommendedName>
</protein>
<name>D4F7Z4_EDWTA</name>
<evidence type="ECO:0000256" key="1">
    <source>
        <dbReference type="SAM" id="MobiDB-lite"/>
    </source>
</evidence>
<dbReference type="HOGENOM" id="CLU_098583_0_0_6"/>
<accession>D4F7Z4</accession>
<feature type="domain" description="Putative tail fiber protein gp53-like C-terminal" evidence="2">
    <location>
        <begin position="200"/>
        <end position="288"/>
    </location>
</feature>
<sequence length="290" mass="30416">MHRIDTPTAQKDKFGAGKNGFARGNPQTGTPATELDNDYFDMLQEELCGVVEASGSNLDKGCHNQLITALRALLLSRKNPFGDIKADGTVKTALQNLGGVPTKVEVLLKDNNLSEIGAAGVAAQRDARLNLGGVPTKVEVLLKDNNLSEIGAAGVAAQAASRLNLGLGSASTRDIGTLGDNIPDMYSFNSDLRPVGIQYLPGGYVRQWGVGVGNSSGDATITFPVAFSETPFSIAFGYRQAATPDGLQSAVINDPSLTNTGFSCRVYRLDGSGQISGSTSAFFWNAEGKI</sequence>
<dbReference type="Pfam" id="PF21882">
    <property type="entry name" value="Gp53-like_C"/>
    <property type="match status" value="1"/>
</dbReference>
<evidence type="ECO:0000313" key="3">
    <source>
        <dbReference type="EMBL" id="EFE22128.1"/>
    </source>
</evidence>
<gene>
    <name evidence="3" type="ORF">EDWATA_02881</name>
</gene>
<feature type="region of interest" description="Disordered" evidence="1">
    <location>
        <begin position="1"/>
        <end position="31"/>
    </location>
</feature>
<dbReference type="InterPro" id="IPR054075">
    <property type="entry name" value="Gp53-like_C"/>
</dbReference>
<dbReference type="Gene3D" id="2.60.40.3940">
    <property type="match status" value="1"/>
</dbReference>
<evidence type="ECO:0000313" key="4">
    <source>
        <dbReference type="Proteomes" id="UP000003692"/>
    </source>
</evidence>
<evidence type="ECO:0000259" key="2">
    <source>
        <dbReference type="Pfam" id="PF21882"/>
    </source>
</evidence>
<comment type="caution">
    <text evidence="3">The sequence shown here is derived from an EMBL/GenBank/DDBJ whole genome shotgun (WGS) entry which is preliminary data.</text>
</comment>
<dbReference type="Proteomes" id="UP000003692">
    <property type="component" value="Unassembled WGS sequence"/>
</dbReference>
<dbReference type="EMBL" id="ADGK01000246">
    <property type="protein sequence ID" value="EFE22128.1"/>
    <property type="molecule type" value="Genomic_DNA"/>
</dbReference>